<evidence type="ECO:0000256" key="5">
    <source>
        <dbReference type="ARBA" id="ARBA00011881"/>
    </source>
</evidence>
<dbReference type="PANTHER" id="PTHR43668">
    <property type="entry name" value="ALLANTOINASE"/>
    <property type="match status" value="1"/>
</dbReference>
<dbReference type="OrthoDB" id="9765462at2"/>
<dbReference type="Proteomes" id="UP000052015">
    <property type="component" value="Unassembled WGS sequence"/>
</dbReference>
<dbReference type="PATRIC" id="fig|908809.3.peg.394"/>
<dbReference type="Gene3D" id="3.20.20.140">
    <property type="entry name" value="Metal-dependent hydrolases"/>
    <property type="match status" value="1"/>
</dbReference>
<dbReference type="AlphaFoldDB" id="A0A0R3JVG6"/>
<dbReference type="GO" id="GO:0050897">
    <property type="term" value="F:cobalt ion binding"/>
    <property type="evidence" value="ECO:0007669"/>
    <property type="project" value="InterPro"/>
</dbReference>
<sequence>MRYDLIVKNALIPHGDETVLTNILVKDEKIAGFVDKIEGIEADNVIDAEGHLTLPGCIDSHTHYMDPGFTHRENFLTGTSGAAVGGVTTIIDMPCCSVPSVRGVAELHNKVNAIKDKAIVDYAMWGGVTGEDVRNKNLKIVKEQADEGVVAFKVYMTPSVPSYPRVTDPEMLEIFYEVSKTGLPVGVHAENFAICDYMVQKLREEGRMDGPAWAEARMELAEKVAIQLCISYAEETGARFHVVHMSTGIGAKLVKEAKMRGIDVTSETCPHYLTLNYQEHMTKFKQFVKIAPPIRTKKDNEELWQGLIDGSVDFIATDHAPYEIPTEKDAPGMTIWTAFPGIPGTETMVPIIVSEGYNKGRLSLSKLVEILSTNAAKHYGIYPKKGAMMIGSDADFTIIDLNKEWTIEKEKMQCLNKYTPFDGMKLKGKVAKTIVRGTLVYDDEKGIVGKPGYGQWIKRQNIQKLERKIKF</sequence>
<gene>
    <name evidence="11" type="primary">lhyD</name>
    <name evidence="11" type="ORF">ABG79_00391</name>
</gene>
<keyword evidence="7" id="KW-0479">Metal-binding</keyword>
<feature type="domain" description="Amidohydrolase-related" evidence="10">
    <location>
        <begin position="54"/>
        <end position="440"/>
    </location>
</feature>
<evidence type="ECO:0000256" key="4">
    <source>
        <dbReference type="ARBA" id="ARBA00010368"/>
    </source>
</evidence>
<dbReference type="STRING" id="908809.ABG79_00391"/>
<accession>A0A0R3JVG6</accession>
<dbReference type="SMR" id="A0A0R3JVG6"/>
<comment type="caution">
    <text evidence="11">The sequence shown here is derived from an EMBL/GenBank/DDBJ whole genome shotgun (WGS) entry which is preliminary data.</text>
</comment>
<dbReference type="Gene3D" id="2.30.40.10">
    <property type="entry name" value="Urease, subunit C, domain 1"/>
    <property type="match status" value="1"/>
</dbReference>
<dbReference type="InterPro" id="IPR006680">
    <property type="entry name" value="Amidohydro-rel"/>
</dbReference>
<dbReference type="InterPro" id="IPR050138">
    <property type="entry name" value="DHOase/Allantoinase_Hydrolase"/>
</dbReference>
<organism evidence="11 12">
    <name type="scientific">Caloramator mitchellensis</name>
    <dbReference type="NCBI Taxonomy" id="908809"/>
    <lineage>
        <taxon>Bacteria</taxon>
        <taxon>Bacillati</taxon>
        <taxon>Bacillota</taxon>
        <taxon>Clostridia</taxon>
        <taxon>Eubacteriales</taxon>
        <taxon>Clostridiaceae</taxon>
        <taxon>Caloramator</taxon>
    </lineage>
</organism>
<evidence type="ECO:0000256" key="1">
    <source>
        <dbReference type="ARBA" id="ARBA00001947"/>
    </source>
</evidence>
<dbReference type="NCBIfam" id="TIGR03178">
    <property type="entry name" value="allantoinase"/>
    <property type="match status" value="1"/>
</dbReference>
<dbReference type="FunFam" id="3.20.20.140:FF:000174">
    <property type="entry name" value="Dihydropyrimidinase-related protein 2"/>
    <property type="match status" value="1"/>
</dbReference>
<dbReference type="SUPFAM" id="SSF51338">
    <property type="entry name" value="Composite domain of metallo-dependent hydrolases"/>
    <property type="match status" value="1"/>
</dbReference>
<keyword evidence="8 11" id="KW-0378">Hydrolase</keyword>
<dbReference type="GO" id="GO:0000256">
    <property type="term" value="P:allantoin catabolic process"/>
    <property type="evidence" value="ECO:0007669"/>
    <property type="project" value="InterPro"/>
</dbReference>
<dbReference type="SUPFAM" id="SSF51556">
    <property type="entry name" value="Metallo-dependent hydrolases"/>
    <property type="match status" value="1"/>
</dbReference>
<comment type="subunit">
    <text evidence="5">Homotetramer.</text>
</comment>
<comment type="pathway">
    <text evidence="2">Nitrogen metabolism; (S)-allantoin degradation; allantoate from (S)-allantoin: step 1/1.</text>
</comment>
<evidence type="ECO:0000313" key="11">
    <source>
        <dbReference type="EMBL" id="KRQ87590.1"/>
    </source>
</evidence>
<protein>
    <recommendedName>
        <fullName evidence="6">allantoinase</fullName>
        <ecNumber evidence="6">3.5.2.5</ecNumber>
    </recommendedName>
</protein>
<dbReference type="EMBL" id="LKHP01000002">
    <property type="protein sequence ID" value="KRQ87590.1"/>
    <property type="molecule type" value="Genomic_DNA"/>
</dbReference>
<evidence type="ECO:0000256" key="8">
    <source>
        <dbReference type="ARBA" id="ARBA00022801"/>
    </source>
</evidence>
<evidence type="ECO:0000256" key="6">
    <source>
        <dbReference type="ARBA" id="ARBA00012863"/>
    </source>
</evidence>
<evidence type="ECO:0000256" key="9">
    <source>
        <dbReference type="ARBA" id="ARBA00022833"/>
    </source>
</evidence>
<reference evidence="11 12" key="1">
    <citation type="submission" date="2015-09" db="EMBL/GenBank/DDBJ databases">
        <title>Draft genome sequence of a Caloramator mitchellensis, a moderate thermophile from the Great Artesian Basin of Australia.</title>
        <authorList>
            <person name="Patel B.K."/>
        </authorList>
    </citation>
    <scope>NUCLEOTIDE SEQUENCE [LARGE SCALE GENOMIC DNA]</scope>
    <source>
        <strain evidence="11 12">VF08</strain>
    </source>
</reference>
<dbReference type="GO" id="GO:0005737">
    <property type="term" value="C:cytoplasm"/>
    <property type="evidence" value="ECO:0007669"/>
    <property type="project" value="TreeGrafter"/>
</dbReference>
<name>A0A0R3JVG6_CALMK</name>
<dbReference type="GO" id="GO:0008270">
    <property type="term" value="F:zinc ion binding"/>
    <property type="evidence" value="ECO:0007669"/>
    <property type="project" value="InterPro"/>
</dbReference>
<dbReference type="GO" id="GO:0006145">
    <property type="term" value="P:purine nucleobase catabolic process"/>
    <property type="evidence" value="ECO:0007669"/>
    <property type="project" value="TreeGrafter"/>
</dbReference>
<evidence type="ECO:0000259" key="10">
    <source>
        <dbReference type="Pfam" id="PF01979"/>
    </source>
</evidence>
<dbReference type="NCBIfam" id="TIGR00857">
    <property type="entry name" value="pyrC_multi"/>
    <property type="match status" value="1"/>
</dbReference>
<comment type="similarity">
    <text evidence="4">Belongs to the metallo-dependent hydrolases superfamily. Allantoinase family.</text>
</comment>
<evidence type="ECO:0000256" key="2">
    <source>
        <dbReference type="ARBA" id="ARBA00004968"/>
    </source>
</evidence>
<dbReference type="InterPro" id="IPR017593">
    <property type="entry name" value="Allantoinase"/>
</dbReference>
<comment type="similarity">
    <text evidence="3">Belongs to the metallo-dependent hydrolases superfamily. Hydantoinase/dihydropyrimidinase family.</text>
</comment>
<keyword evidence="9" id="KW-0862">Zinc</keyword>
<dbReference type="PANTHER" id="PTHR43668:SF2">
    <property type="entry name" value="ALLANTOINASE"/>
    <property type="match status" value="1"/>
</dbReference>
<evidence type="ECO:0000256" key="3">
    <source>
        <dbReference type="ARBA" id="ARBA00008829"/>
    </source>
</evidence>
<evidence type="ECO:0000256" key="7">
    <source>
        <dbReference type="ARBA" id="ARBA00022723"/>
    </source>
</evidence>
<dbReference type="GO" id="GO:0004038">
    <property type="term" value="F:allantoinase activity"/>
    <property type="evidence" value="ECO:0007669"/>
    <property type="project" value="UniProtKB-EC"/>
</dbReference>
<dbReference type="InterPro" id="IPR032466">
    <property type="entry name" value="Metal_Hydrolase"/>
</dbReference>
<dbReference type="EC" id="3.5.2.5" evidence="6"/>
<evidence type="ECO:0000313" key="12">
    <source>
        <dbReference type="Proteomes" id="UP000052015"/>
    </source>
</evidence>
<proteinExistence type="inferred from homology"/>
<keyword evidence="12" id="KW-1185">Reference proteome</keyword>
<dbReference type="Pfam" id="PF01979">
    <property type="entry name" value="Amidohydro_1"/>
    <property type="match status" value="1"/>
</dbReference>
<comment type="cofactor">
    <cofactor evidence="1">
        <name>Zn(2+)</name>
        <dbReference type="ChEBI" id="CHEBI:29105"/>
    </cofactor>
</comment>
<dbReference type="InterPro" id="IPR011059">
    <property type="entry name" value="Metal-dep_hydrolase_composite"/>
</dbReference>
<dbReference type="RefSeq" id="WP_057976577.1">
    <property type="nucleotide sequence ID" value="NZ_LKHP01000002.1"/>
</dbReference>